<accession>A0A2N3QV60</accession>
<dbReference type="Pfam" id="PF13439">
    <property type="entry name" value="Glyco_transf_4"/>
    <property type="match status" value="1"/>
</dbReference>
<dbReference type="EMBL" id="RYVC01000007">
    <property type="protein sequence ID" value="RYQ47087.1"/>
    <property type="molecule type" value="Genomic_DNA"/>
</dbReference>
<dbReference type="AlphaFoldDB" id="A0A2N3QV60"/>
<dbReference type="GO" id="GO:1901137">
    <property type="term" value="P:carbohydrate derivative biosynthetic process"/>
    <property type="evidence" value="ECO:0007669"/>
    <property type="project" value="UniProtKB-ARBA"/>
</dbReference>
<reference evidence="5 7" key="2">
    <citation type="submission" date="2018-12" db="EMBL/GenBank/DDBJ databases">
        <title>Unveiling genomic diversity among members of the Bifidobacterium pseudolongum species, a widely distributed gut commensal of the animal kingdom.</title>
        <authorList>
            <person name="Lugli G.A."/>
            <person name="Duranti S."/>
            <person name="Albert K."/>
            <person name="Mancabelli L."/>
            <person name="Napoli S."/>
            <person name="Viappiani A."/>
            <person name="Anzalone R."/>
            <person name="Longhi G."/>
            <person name="Milani C."/>
            <person name="Turroni F."/>
            <person name="Alessandri G."/>
            <person name="Sela D.A."/>
            <person name="Van Sinderen D."/>
            <person name="Ventura M."/>
        </authorList>
    </citation>
    <scope>NUCLEOTIDE SEQUENCE [LARGE SCALE GENOMIC DNA]</scope>
    <source>
        <strain evidence="5 7">1780B</strain>
    </source>
</reference>
<proteinExistence type="predicted"/>
<organism evidence="4 6">
    <name type="scientific">Bifidobacterium pseudolongum subsp. globosum</name>
    <dbReference type="NCBI Taxonomy" id="1690"/>
    <lineage>
        <taxon>Bacteria</taxon>
        <taxon>Bacillati</taxon>
        <taxon>Actinomycetota</taxon>
        <taxon>Actinomycetes</taxon>
        <taxon>Bifidobacteriales</taxon>
        <taxon>Bifidobacteriaceae</taxon>
        <taxon>Bifidobacterium</taxon>
    </lineage>
</organism>
<sequence length="406" mass="45261">MAVKSIRSATMLYMSSQEPSLSHMQADMRPLRVGIVCPYSFETPGGVQNHIRDFSEALIRRGHSVSVFAPGRRTKDMPLWVQTNGSSFAIPYNGSWAHLSYFLAAGLQTRRWVRQGQFDIVHLHEPEAPSVSHKPLVMHDAPPMVATFHASIEPYPRALHMFQRYLRSYLEPLSQAIFVSPAAGRTADHYLPEGMRRSVIPNGIDRSAYLHATPNARWQGSAQHPTIGFLGRLEEDRKGFPVFVDAAREVLRHYPGARFLVVGDGSKDAEKTILEHEGGEELLRHFEFLGRVDDDDKARFYKSLDVYVAPQTGGESFGIVLAEAMAAGCAIVASDLPAFVDVTEQGQDAALFANKDGHDCAARICELLADEQRRDRLAKAGLKRSKDFDWETVVDEVLAVYRQALS</sequence>
<dbReference type="Gene3D" id="3.40.50.2000">
    <property type="entry name" value="Glycogen Phosphorylase B"/>
    <property type="match status" value="2"/>
</dbReference>
<dbReference type="InterPro" id="IPR028098">
    <property type="entry name" value="Glyco_trans_4-like_N"/>
</dbReference>
<dbReference type="Proteomes" id="UP000292933">
    <property type="component" value="Unassembled WGS sequence"/>
</dbReference>
<dbReference type="EMBL" id="PCHB01000011">
    <property type="protein sequence ID" value="PKU96020.1"/>
    <property type="molecule type" value="Genomic_DNA"/>
</dbReference>
<evidence type="ECO:0000256" key="1">
    <source>
        <dbReference type="ARBA" id="ARBA00022676"/>
    </source>
</evidence>
<dbReference type="GO" id="GO:0016758">
    <property type="term" value="F:hexosyltransferase activity"/>
    <property type="evidence" value="ECO:0007669"/>
    <property type="project" value="TreeGrafter"/>
</dbReference>
<comment type="caution">
    <text evidence="4">The sequence shown here is derived from an EMBL/GenBank/DDBJ whole genome shotgun (WGS) entry which is preliminary data.</text>
</comment>
<dbReference type="SUPFAM" id="SSF53756">
    <property type="entry name" value="UDP-Glycosyltransferase/glycogen phosphorylase"/>
    <property type="match status" value="1"/>
</dbReference>
<keyword evidence="2 4" id="KW-0808">Transferase</keyword>
<dbReference type="PANTHER" id="PTHR45947">
    <property type="entry name" value="SULFOQUINOVOSYL TRANSFERASE SQD2"/>
    <property type="match status" value="1"/>
</dbReference>
<keyword evidence="1 4" id="KW-0328">Glycosyltransferase</keyword>
<evidence type="ECO:0000313" key="5">
    <source>
        <dbReference type="EMBL" id="RYQ47087.1"/>
    </source>
</evidence>
<reference evidence="4 6" key="1">
    <citation type="submission" date="2017-10" db="EMBL/GenBank/DDBJ databases">
        <title>Bifidobacterium genomics.</title>
        <authorList>
            <person name="Lugli G.A."/>
            <person name="Milani C."/>
            <person name="Mancabelli L."/>
        </authorList>
    </citation>
    <scope>NUCLEOTIDE SEQUENCE [LARGE SCALE GENOMIC DNA]</scope>
    <source>
        <strain evidence="4 6">1744B</strain>
    </source>
</reference>
<evidence type="ECO:0000256" key="2">
    <source>
        <dbReference type="ARBA" id="ARBA00022679"/>
    </source>
</evidence>
<evidence type="ECO:0000313" key="4">
    <source>
        <dbReference type="EMBL" id="PKU96020.1"/>
    </source>
</evidence>
<dbReference type="InterPro" id="IPR050194">
    <property type="entry name" value="Glycosyltransferase_grp1"/>
</dbReference>
<name>A0A2N3QV60_9BIFI</name>
<dbReference type="CDD" id="cd03801">
    <property type="entry name" value="GT4_PimA-like"/>
    <property type="match status" value="1"/>
</dbReference>
<dbReference type="Proteomes" id="UP000233783">
    <property type="component" value="Unassembled WGS sequence"/>
</dbReference>
<dbReference type="PANTHER" id="PTHR45947:SF3">
    <property type="entry name" value="SULFOQUINOVOSYL TRANSFERASE SQD2"/>
    <property type="match status" value="1"/>
</dbReference>
<feature type="domain" description="Glycosyltransferase subfamily 4-like N-terminal" evidence="3">
    <location>
        <begin position="44"/>
        <end position="206"/>
    </location>
</feature>
<protein>
    <submittedName>
        <fullName evidence="4">GDP-mannose:phosphatidyl-myo-inositol alpha-1,2-mannosyltransferase</fullName>
    </submittedName>
</protein>
<gene>
    <name evidence="4" type="ORF">CQR56_1146</name>
    <name evidence="5" type="ORF">PG1780B_0806</name>
</gene>
<evidence type="ECO:0000259" key="3">
    <source>
        <dbReference type="Pfam" id="PF13439"/>
    </source>
</evidence>
<evidence type="ECO:0000313" key="7">
    <source>
        <dbReference type="Proteomes" id="UP000292933"/>
    </source>
</evidence>
<dbReference type="Pfam" id="PF13692">
    <property type="entry name" value="Glyco_trans_1_4"/>
    <property type="match status" value="1"/>
</dbReference>
<evidence type="ECO:0000313" key="6">
    <source>
        <dbReference type="Proteomes" id="UP000233783"/>
    </source>
</evidence>